<dbReference type="PANTHER" id="PTHR36920:SF1">
    <property type="entry name" value="OUTER MEMBRANE PROTEIN W"/>
    <property type="match status" value="1"/>
</dbReference>
<evidence type="ECO:0000313" key="3">
    <source>
        <dbReference type="EMBL" id="NVD26745.1"/>
    </source>
</evidence>
<proteinExistence type="inferred from homology"/>
<dbReference type="Pfam" id="PF03922">
    <property type="entry name" value="OmpW"/>
    <property type="match status" value="1"/>
</dbReference>
<evidence type="ECO:0000256" key="1">
    <source>
        <dbReference type="ARBA" id="ARBA00009330"/>
    </source>
</evidence>
<dbReference type="Proteomes" id="UP000652427">
    <property type="component" value="Unassembled WGS sequence"/>
</dbReference>
<evidence type="ECO:0000256" key="2">
    <source>
        <dbReference type="SAM" id="SignalP"/>
    </source>
</evidence>
<dbReference type="Gene3D" id="2.40.160.20">
    <property type="match status" value="1"/>
</dbReference>
<sequence length="224" mass="23647">MKKKLKFAAAVAALAMSGTAIAGAPDGKIQVKALATLVAPDGKITSVELDNIGLPAGTQTEADDNFVPTIAAEYFFTPNISLETICCVTQHDVTGTGPLDGAGLVSNANIIPATLTAKYHFGDGSGFKPYIGAGPTYFIFIDEKAGDTAQALGATRQKMNDKVGFALQAGFDLPINDNGLGLSVDAKRYFVNTTARWFAGNTEVLRTRHRIDPWVVSAGLAYRF</sequence>
<accession>A0ABX2MZ64</accession>
<dbReference type="InterPro" id="IPR005618">
    <property type="entry name" value="OMPW"/>
</dbReference>
<feature type="signal peptide" evidence="2">
    <location>
        <begin position="1"/>
        <end position="22"/>
    </location>
</feature>
<evidence type="ECO:0000313" key="4">
    <source>
        <dbReference type="Proteomes" id="UP000652427"/>
    </source>
</evidence>
<keyword evidence="2" id="KW-0732">Signal</keyword>
<keyword evidence="4" id="KW-1185">Reference proteome</keyword>
<reference evidence="3 4" key="1">
    <citation type="submission" date="2020-06" db="EMBL/GenBank/DDBJ databases">
        <authorList>
            <person name="Kim S.-J."/>
            <person name="Park S.-J."/>
        </authorList>
    </citation>
    <scope>NUCLEOTIDE SEQUENCE [LARGE SCALE GENOMIC DNA]</scope>
    <source>
        <strain evidence="3 4">SW-151</strain>
    </source>
</reference>
<name>A0ABX2MZ64_9SPHN</name>
<dbReference type="RefSeq" id="WP_176278269.1">
    <property type="nucleotide sequence ID" value="NZ_JABWMH010000001.1"/>
</dbReference>
<organism evidence="3 4">
    <name type="scientific">Parasphingorhabdus flavimaris</name>
    <dbReference type="NCBI Taxonomy" id="266812"/>
    <lineage>
        <taxon>Bacteria</taxon>
        <taxon>Pseudomonadati</taxon>
        <taxon>Pseudomonadota</taxon>
        <taxon>Alphaproteobacteria</taxon>
        <taxon>Sphingomonadales</taxon>
        <taxon>Sphingomonadaceae</taxon>
        <taxon>Parasphingorhabdus</taxon>
    </lineage>
</organism>
<dbReference type="EMBL" id="JABWMH010000001">
    <property type="protein sequence ID" value="NVD26745.1"/>
    <property type="molecule type" value="Genomic_DNA"/>
</dbReference>
<comment type="caution">
    <text evidence="3">The sequence shown here is derived from an EMBL/GenBank/DDBJ whole genome shotgun (WGS) entry which is preliminary data.</text>
</comment>
<dbReference type="InterPro" id="IPR011250">
    <property type="entry name" value="OMP/PagP_B-barrel"/>
</dbReference>
<comment type="similarity">
    <text evidence="1">Belongs to the OmpW/AlkL family.</text>
</comment>
<gene>
    <name evidence="3" type="ORF">HUO14_02350</name>
</gene>
<dbReference type="SUPFAM" id="SSF56925">
    <property type="entry name" value="OMPA-like"/>
    <property type="match status" value="1"/>
</dbReference>
<feature type="chain" id="PRO_5047072657" evidence="2">
    <location>
        <begin position="23"/>
        <end position="224"/>
    </location>
</feature>
<dbReference type="PANTHER" id="PTHR36920">
    <property type="match status" value="1"/>
</dbReference>
<protein>
    <submittedName>
        <fullName evidence="3">Outer membrane beta-barrel protein</fullName>
    </submittedName>
</protein>